<dbReference type="Gene3D" id="3.40.50.300">
    <property type="entry name" value="P-loop containing nucleotide triphosphate hydrolases"/>
    <property type="match status" value="1"/>
</dbReference>
<keyword evidence="2" id="KW-0813">Transport</keyword>
<reference evidence="7" key="1">
    <citation type="submission" date="2010-11" db="EMBL/GenBank/DDBJ databases">
        <title>The complete genome of Mahella australiensis DSM 15567.</title>
        <authorList>
            <consortium name="US DOE Joint Genome Institute (JGI-PGF)"/>
            <person name="Lucas S."/>
            <person name="Copeland A."/>
            <person name="Lapidus A."/>
            <person name="Bruce D."/>
            <person name="Goodwin L."/>
            <person name="Pitluck S."/>
            <person name="Kyrpides N."/>
            <person name="Mavromatis K."/>
            <person name="Pagani I."/>
            <person name="Ivanova N."/>
            <person name="Teshima H."/>
            <person name="Brettin T."/>
            <person name="Detter J.C."/>
            <person name="Han C."/>
            <person name="Tapia R."/>
            <person name="Land M."/>
            <person name="Hauser L."/>
            <person name="Markowitz V."/>
            <person name="Cheng J.-F."/>
            <person name="Hugenholtz P."/>
            <person name="Woyke T."/>
            <person name="Wu D."/>
            <person name="Spring S."/>
            <person name="Pukall R."/>
            <person name="Steenblock K."/>
            <person name="Schneider S."/>
            <person name="Klenk H.-P."/>
            <person name="Eisen J.A."/>
        </authorList>
    </citation>
    <scope>NUCLEOTIDE SEQUENCE [LARGE SCALE GENOMIC DNA]</scope>
    <source>
        <strain evidence="7">DSM 15567 / CIP 107919 / 50-1 BON</strain>
    </source>
</reference>
<dbReference type="InterPro" id="IPR003439">
    <property type="entry name" value="ABC_transporter-like_ATP-bd"/>
</dbReference>
<evidence type="ECO:0000256" key="2">
    <source>
        <dbReference type="ARBA" id="ARBA00022448"/>
    </source>
</evidence>
<reference evidence="6 7" key="2">
    <citation type="journal article" date="2011" name="Stand. Genomic Sci.">
        <title>Complete genome sequence of Mahella australiensis type strain (50-1 BON).</title>
        <authorList>
            <person name="Sikorski J."/>
            <person name="Teshima H."/>
            <person name="Nolan M."/>
            <person name="Lucas S."/>
            <person name="Hammon N."/>
            <person name="Deshpande S."/>
            <person name="Cheng J.F."/>
            <person name="Pitluck S."/>
            <person name="Liolios K."/>
            <person name="Pagani I."/>
            <person name="Ivanova N."/>
            <person name="Huntemann M."/>
            <person name="Mavromatis K."/>
            <person name="Ovchinikova G."/>
            <person name="Pati A."/>
            <person name="Tapia R."/>
            <person name="Han C."/>
            <person name="Goodwin L."/>
            <person name="Chen A."/>
            <person name="Palaniappan K."/>
            <person name="Land M."/>
            <person name="Hauser L."/>
            <person name="Ngatchou-Djao O.D."/>
            <person name="Rohde M."/>
            <person name="Pukall R."/>
            <person name="Spring S."/>
            <person name="Abt B."/>
            <person name="Goker M."/>
            <person name="Detter J.C."/>
            <person name="Woyke T."/>
            <person name="Bristow J."/>
            <person name="Markowitz V."/>
            <person name="Hugenholtz P."/>
            <person name="Eisen J.A."/>
            <person name="Kyrpides N.C."/>
            <person name="Klenk H.P."/>
            <person name="Lapidus A."/>
        </authorList>
    </citation>
    <scope>NUCLEOTIDE SEQUENCE [LARGE SCALE GENOMIC DNA]</scope>
    <source>
        <strain evidence="7">DSM 15567 / CIP 107919 / 50-1 BON</strain>
    </source>
</reference>
<dbReference type="SUPFAM" id="SSF52540">
    <property type="entry name" value="P-loop containing nucleoside triphosphate hydrolases"/>
    <property type="match status" value="1"/>
</dbReference>
<proteinExistence type="inferred from homology"/>
<dbReference type="RefSeq" id="WP_013782202.1">
    <property type="nucleotide sequence ID" value="NC_015520.1"/>
</dbReference>
<keyword evidence="3" id="KW-0547">Nucleotide-binding</keyword>
<dbReference type="EMBL" id="CP002360">
    <property type="protein sequence ID" value="AEE97779.1"/>
    <property type="molecule type" value="Genomic_DNA"/>
</dbReference>
<dbReference type="InterPro" id="IPR017871">
    <property type="entry name" value="ABC_transporter-like_CS"/>
</dbReference>
<evidence type="ECO:0000256" key="3">
    <source>
        <dbReference type="ARBA" id="ARBA00022741"/>
    </source>
</evidence>
<comment type="similarity">
    <text evidence="1">Belongs to the ABC transporter superfamily.</text>
</comment>
<dbReference type="HOGENOM" id="CLU_000604_1_2_9"/>
<evidence type="ECO:0000313" key="7">
    <source>
        <dbReference type="Proteomes" id="UP000008457"/>
    </source>
</evidence>
<dbReference type="eggNOG" id="COG1131">
    <property type="taxonomic scope" value="Bacteria"/>
</dbReference>
<dbReference type="STRING" id="697281.Mahau_2640"/>
<organism evidence="6 7">
    <name type="scientific">Mahella australiensis (strain DSM 15567 / CIP 107919 / 50-1 BON)</name>
    <dbReference type="NCBI Taxonomy" id="697281"/>
    <lineage>
        <taxon>Bacteria</taxon>
        <taxon>Bacillati</taxon>
        <taxon>Bacillota</taxon>
        <taxon>Clostridia</taxon>
        <taxon>Thermoanaerobacterales</taxon>
        <taxon>Thermoanaerobacterales Family IV. Incertae Sedis</taxon>
        <taxon>Mahella</taxon>
    </lineage>
</organism>
<dbReference type="PANTHER" id="PTHR43335">
    <property type="entry name" value="ABC TRANSPORTER, ATP-BINDING PROTEIN"/>
    <property type="match status" value="1"/>
</dbReference>
<sequence>MRVALDVRKDNAECPPMHITACFGPGVTAVVGPNGAGKTTLLRMMAGLILPDRGSYTADGRQFYRYLPGSDAVAGIDPVSRMALAKQLGYVPQSGIIHVSMRVKDALEYLACMRGKASRRRVGHIMKQWHLEEVAHMRLDNLSPGQRRRFLVAQSLLTDPSLWLLDEPTAGLAPEERQAVLRAIASRPNCTTVIATHILEDAAAVADRVLIMRSGCIIWYGRLQDMYDAACCPSSAAATALEQAYINIMHRNNR</sequence>
<dbReference type="PANTHER" id="PTHR43335:SF2">
    <property type="entry name" value="ABC TRANSPORTER, ATP-BINDING PROTEIN"/>
    <property type="match status" value="1"/>
</dbReference>
<feature type="domain" description="ABC transporter" evidence="5">
    <location>
        <begin position="1"/>
        <end position="239"/>
    </location>
</feature>
<dbReference type="InterPro" id="IPR003593">
    <property type="entry name" value="AAA+_ATPase"/>
</dbReference>
<gene>
    <name evidence="6" type="ordered locus">Mahau_2640</name>
</gene>
<dbReference type="PROSITE" id="PS00211">
    <property type="entry name" value="ABC_TRANSPORTER_1"/>
    <property type="match status" value="1"/>
</dbReference>
<dbReference type="Proteomes" id="UP000008457">
    <property type="component" value="Chromosome"/>
</dbReference>
<dbReference type="InterPro" id="IPR027417">
    <property type="entry name" value="P-loop_NTPase"/>
</dbReference>
<evidence type="ECO:0000256" key="1">
    <source>
        <dbReference type="ARBA" id="ARBA00005417"/>
    </source>
</evidence>
<evidence type="ECO:0000256" key="4">
    <source>
        <dbReference type="ARBA" id="ARBA00022840"/>
    </source>
</evidence>
<dbReference type="KEGG" id="mas:Mahau_2640"/>
<evidence type="ECO:0000313" key="6">
    <source>
        <dbReference type="EMBL" id="AEE97779.1"/>
    </source>
</evidence>
<accession>F3ZYL1</accession>
<dbReference type="GO" id="GO:0016887">
    <property type="term" value="F:ATP hydrolysis activity"/>
    <property type="evidence" value="ECO:0007669"/>
    <property type="project" value="InterPro"/>
</dbReference>
<dbReference type="AlphaFoldDB" id="F3ZYL1"/>
<dbReference type="GO" id="GO:0005524">
    <property type="term" value="F:ATP binding"/>
    <property type="evidence" value="ECO:0007669"/>
    <property type="project" value="UniProtKB-KW"/>
</dbReference>
<protein>
    <submittedName>
        <fullName evidence="6">ABC transporter related protein</fullName>
    </submittedName>
</protein>
<name>F3ZYL1_MAHA5</name>
<keyword evidence="4" id="KW-0067">ATP-binding</keyword>
<dbReference type="OrthoDB" id="9799337at2"/>
<keyword evidence="7" id="KW-1185">Reference proteome</keyword>
<dbReference type="Pfam" id="PF00005">
    <property type="entry name" value="ABC_tran"/>
    <property type="match status" value="1"/>
</dbReference>
<evidence type="ECO:0000259" key="5">
    <source>
        <dbReference type="PROSITE" id="PS50893"/>
    </source>
</evidence>
<dbReference type="PROSITE" id="PS50893">
    <property type="entry name" value="ABC_TRANSPORTER_2"/>
    <property type="match status" value="1"/>
</dbReference>
<dbReference type="SMART" id="SM00382">
    <property type="entry name" value="AAA"/>
    <property type="match status" value="1"/>
</dbReference>